<sequence length="279" mass="27795">MSLGYAGRTALVTGASGGIGADLARGLATRGARVLLVARSADRLDAVADQIRGRGGAAEAVVADLEPPGAAAALAARLDGAGERVSVLVNNAGFGVQGPFLDASTEAAEGVIGLNVTALTSLTRRLLPSVVAERGGVLNVASTGAFVPAPGLAVYAATKAYVLSFTEALHAELGGAGVRVTCLCPGPVPTGFAERAGMGDRFFAGGLSSERVAREGLDGLARGRLRVVPGWTNKVQVAATRFTPPALALRVARAVVGRGDRPDAVGPTVTGGAAIGARP</sequence>
<feature type="domain" description="Ketoreductase" evidence="5">
    <location>
        <begin position="8"/>
        <end position="192"/>
    </location>
</feature>
<comment type="similarity">
    <text evidence="1 3">Belongs to the short-chain dehydrogenases/reductases (SDR) family.</text>
</comment>
<dbReference type="PRINTS" id="PR00080">
    <property type="entry name" value="SDRFAMILY"/>
</dbReference>
<dbReference type="Proteomes" id="UP001267426">
    <property type="component" value="Unassembled WGS sequence"/>
</dbReference>
<dbReference type="InterPro" id="IPR036291">
    <property type="entry name" value="NAD(P)-bd_dom_sf"/>
</dbReference>
<evidence type="ECO:0000313" key="7">
    <source>
        <dbReference type="Proteomes" id="UP001267426"/>
    </source>
</evidence>
<evidence type="ECO:0000313" key="6">
    <source>
        <dbReference type="EMBL" id="MDT0633049.1"/>
    </source>
</evidence>
<name>A0ABU3BUT2_9BACT</name>
<feature type="region of interest" description="Disordered" evidence="4">
    <location>
        <begin position="260"/>
        <end position="279"/>
    </location>
</feature>
<comment type="caution">
    <text evidence="6">The sequence shown here is derived from an EMBL/GenBank/DDBJ whole genome shotgun (WGS) entry which is preliminary data.</text>
</comment>
<dbReference type="EMBL" id="JAVRHT010000048">
    <property type="protein sequence ID" value="MDT0633049.1"/>
    <property type="molecule type" value="Genomic_DNA"/>
</dbReference>
<evidence type="ECO:0000256" key="4">
    <source>
        <dbReference type="SAM" id="MobiDB-lite"/>
    </source>
</evidence>
<evidence type="ECO:0000259" key="5">
    <source>
        <dbReference type="SMART" id="SM00822"/>
    </source>
</evidence>
<dbReference type="PANTHER" id="PTHR44196:SF2">
    <property type="entry name" value="SHORT-CHAIN DEHYDROGENASE-RELATED"/>
    <property type="match status" value="1"/>
</dbReference>
<gene>
    <name evidence="6" type="ORF">RM540_14930</name>
</gene>
<dbReference type="Pfam" id="PF00106">
    <property type="entry name" value="adh_short"/>
    <property type="match status" value="1"/>
</dbReference>
<dbReference type="PANTHER" id="PTHR44196">
    <property type="entry name" value="DEHYDROGENASE/REDUCTASE SDR FAMILY MEMBER 7B"/>
    <property type="match status" value="1"/>
</dbReference>
<dbReference type="PROSITE" id="PS00061">
    <property type="entry name" value="ADH_SHORT"/>
    <property type="match status" value="1"/>
</dbReference>
<keyword evidence="7" id="KW-1185">Reference proteome</keyword>
<dbReference type="SMART" id="SM00822">
    <property type="entry name" value="PKS_KR"/>
    <property type="match status" value="1"/>
</dbReference>
<dbReference type="InterPro" id="IPR020904">
    <property type="entry name" value="Sc_DH/Rdtase_CS"/>
</dbReference>
<dbReference type="SUPFAM" id="SSF51735">
    <property type="entry name" value="NAD(P)-binding Rossmann-fold domains"/>
    <property type="match status" value="1"/>
</dbReference>
<evidence type="ECO:0000256" key="1">
    <source>
        <dbReference type="ARBA" id="ARBA00006484"/>
    </source>
</evidence>
<dbReference type="EC" id="1.-.-.-" evidence="6"/>
<protein>
    <submittedName>
        <fullName evidence="6">SDR family oxidoreductase</fullName>
        <ecNumber evidence="6">1.-.-.-</ecNumber>
    </submittedName>
</protein>
<dbReference type="Gene3D" id="3.40.50.720">
    <property type="entry name" value="NAD(P)-binding Rossmann-like Domain"/>
    <property type="match status" value="1"/>
</dbReference>
<organism evidence="6 7">
    <name type="scientific">Rubrivirga litoralis</name>
    <dbReference type="NCBI Taxonomy" id="3075598"/>
    <lineage>
        <taxon>Bacteria</taxon>
        <taxon>Pseudomonadati</taxon>
        <taxon>Rhodothermota</taxon>
        <taxon>Rhodothermia</taxon>
        <taxon>Rhodothermales</taxon>
        <taxon>Rubricoccaceae</taxon>
        <taxon>Rubrivirga</taxon>
    </lineage>
</organism>
<keyword evidence="2 6" id="KW-0560">Oxidoreductase</keyword>
<evidence type="ECO:0000256" key="3">
    <source>
        <dbReference type="RuleBase" id="RU000363"/>
    </source>
</evidence>
<dbReference type="PIRSF" id="PIRSF000126">
    <property type="entry name" value="11-beta-HSD1"/>
    <property type="match status" value="1"/>
</dbReference>
<dbReference type="RefSeq" id="WP_311665552.1">
    <property type="nucleotide sequence ID" value="NZ_JAVRHT010000048.1"/>
</dbReference>
<dbReference type="GO" id="GO:0016491">
    <property type="term" value="F:oxidoreductase activity"/>
    <property type="evidence" value="ECO:0007669"/>
    <property type="project" value="UniProtKB-KW"/>
</dbReference>
<dbReference type="PRINTS" id="PR00081">
    <property type="entry name" value="GDHRDH"/>
</dbReference>
<accession>A0ABU3BUT2</accession>
<reference evidence="6 7" key="1">
    <citation type="submission" date="2023-09" db="EMBL/GenBank/DDBJ databases">
        <authorList>
            <person name="Rey-Velasco X."/>
        </authorList>
    </citation>
    <scope>NUCLEOTIDE SEQUENCE [LARGE SCALE GENOMIC DNA]</scope>
    <source>
        <strain evidence="6 7">F394</strain>
    </source>
</reference>
<dbReference type="InterPro" id="IPR057326">
    <property type="entry name" value="KR_dom"/>
</dbReference>
<dbReference type="InterPro" id="IPR002347">
    <property type="entry name" value="SDR_fam"/>
</dbReference>
<dbReference type="CDD" id="cd05233">
    <property type="entry name" value="SDR_c"/>
    <property type="match status" value="1"/>
</dbReference>
<proteinExistence type="inferred from homology"/>
<evidence type="ECO:0000256" key="2">
    <source>
        <dbReference type="ARBA" id="ARBA00023002"/>
    </source>
</evidence>